<protein>
    <recommendedName>
        <fullName evidence="4">Leucine-binding protein domain-containing protein</fullName>
    </recommendedName>
</protein>
<keyword evidence="3" id="KW-0812">Transmembrane</keyword>
<dbReference type="CDD" id="cd19984">
    <property type="entry name" value="PBP1_ABC_ligand_binding-like"/>
    <property type="match status" value="1"/>
</dbReference>
<dbReference type="InterPro" id="IPR028082">
    <property type="entry name" value="Peripla_BP_I"/>
</dbReference>
<evidence type="ECO:0000256" key="1">
    <source>
        <dbReference type="ARBA" id="ARBA00010062"/>
    </source>
</evidence>
<dbReference type="Gene3D" id="3.40.50.2300">
    <property type="match status" value="2"/>
</dbReference>
<evidence type="ECO:0000313" key="6">
    <source>
        <dbReference type="Proteomes" id="UP000231464"/>
    </source>
</evidence>
<dbReference type="AlphaFoldDB" id="A0A2M6W9W3"/>
<dbReference type="PANTHER" id="PTHR30483:SF6">
    <property type="entry name" value="PERIPLASMIC BINDING PROTEIN OF ABC TRANSPORTER FOR NATURAL AMINO ACIDS"/>
    <property type="match status" value="1"/>
</dbReference>
<comment type="similarity">
    <text evidence="1">Belongs to the leucine-binding protein family.</text>
</comment>
<evidence type="ECO:0000256" key="2">
    <source>
        <dbReference type="ARBA" id="ARBA00022729"/>
    </source>
</evidence>
<dbReference type="Pfam" id="PF13458">
    <property type="entry name" value="Peripla_BP_6"/>
    <property type="match status" value="1"/>
</dbReference>
<organism evidence="5 6">
    <name type="scientific">Candidatus Kuenenbacteria bacterium CG10_big_fil_rev_8_21_14_0_10_36_11</name>
    <dbReference type="NCBI Taxonomy" id="1974618"/>
    <lineage>
        <taxon>Bacteria</taxon>
        <taxon>Candidatus Kueneniibacteriota</taxon>
    </lineage>
</organism>
<dbReference type="PANTHER" id="PTHR30483">
    <property type="entry name" value="LEUCINE-SPECIFIC-BINDING PROTEIN"/>
    <property type="match status" value="1"/>
</dbReference>
<evidence type="ECO:0000259" key="4">
    <source>
        <dbReference type="Pfam" id="PF13458"/>
    </source>
</evidence>
<accession>A0A2M6W9W3</accession>
<dbReference type="InterPro" id="IPR051010">
    <property type="entry name" value="BCAA_transport"/>
</dbReference>
<comment type="caution">
    <text evidence="5">The sequence shown here is derived from an EMBL/GenBank/DDBJ whole genome shotgun (WGS) entry which is preliminary data.</text>
</comment>
<dbReference type="Proteomes" id="UP000231464">
    <property type="component" value="Unassembled WGS sequence"/>
</dbReference>
<evidence type="ECO:0000313" key="5">
    <source>
        <dbReference type="EMBL" id="PIT89608.1"/>
    </source>
</evidence>
<proteinExistence type="inferred from homology"/>
<evidence type="ECO:0000256" key="3">
    <source>
        <dbReference type="SAM" id="Phobius"/>
    </source>
</evidence>
<keyword evidence="3" id="KW-0472">Membrane</keyword>
<keyword evidence="2" id="KW-0732">Signal</keyword>
<dbReference type="InterPro" id="IPR028081">
    <property type="entry name" value="Leu-bd"/>
</dbReference>
<gene>
    <name evidence="5" type="ORF">COU23_02985</name>
</gene>
<feature type="transmembrane region" description="Helical" evidence="3">
    <location>
        <begin position="6"/>
        <end position="23"/>
    </location>
</feature>
<dbReference type="EMBL" id="PFBP01000048">
    <property type="protein sequence ID" value="PIT89608.1"/>
    <property type="molecule type" value="Genomic_DNA"/>
</dbReference>
<feature type="domain" description="Leucine-binding protein" evidence="4">
    <location>
        <begin position="35"/>
        <end position="370"/>
    </location>
</feature>
<sequence>MSKKLWIPTLIIAVIIVGLVIFVPRSKNLTDKEIIKIGVLADLSGDYSNLFKGAPRGVELAVENLRKETGKNIVVIIEDQKSCDTKEVISAINKLINIDQVDFVVGGTCSNTTLAAAPIAESSKTIMISAMSSAPSITKAGDYIFRTYISDTARGTKLAKLIFEKLNKKKLALITDISNDGYVETQNTLKETFKDLGGEIVLDETTDRGGVDFKTILSKVKETNPDVISVGLGLTSGIALFKQKEEMGLETLVVSPFETLEDSNFLKIVGQIAEGSLIYVMPGNPPESPLYQELQNEYQTKYNEAIAQYVAESYDATMLGVKAVLKSNRTKEDIKDKLYSVSKDYRGVSGNTVFDVNGDVTKEVLFKTIKNGQFVRYEE</sequence>
<keyword evidence="3" id="KW-1133">Transmembrane helix</keyword>
<reference evidence="6" key="1">
    <citation type="submission" date="2017-09" db="EMBL/GenBank/DDBJ databases">
        <title>Depth-based differentiation of microbial function through sediment-hosted aquifers and enrichment of novel symbionts in the deep terrestrial subsurface.</title>
        <authorList>
            <person name="Probst A.J."/>
            <person name="Ladd B."/>
            <person name="Jarett J.K."/>
            <person name="Geller-Mcgrath D.E."/>
            <person name="Sieber C.M.K."/>
            <person name="Emerson J.B."/>
            <person name="Anantharaman K."/>
            <person name="Thomas B.C."/>
            <person name="Malmstrom R."/>
            <person name="Stieglmeier M."/>
            <person name="Klingl A."/>
            <person name="Woyke T."/>
            <person name="Ryan C.M."/>
            <person name="Banfield J.F."/>
        </authorList>
    </citation>
    <scope>NUCLEOTIDE SEQUENCE [LARGE SCALE GENOMIC DNA]</scope>
</reference>
<dbReference type="SUPFAM" id="SSF53822">
    <property type="entry name" value="Periplasmic binding protein-like I"/>
    <property type="match status" value="1"/>
</dbReference>
<name>A0A2M6W9W3_9BACT</name>